<dbReference type="RefSeq" id="XP_013771931.1">
    <property type="nucleotide sequence ID" value="XM_013916477.2"/>
</dbReference>
<dbReference type="PANTHER" id="PTHR21404:SF3">
    <property type="entry name" value="SMALL RNA 2'-O-METHYLTRANSFERASE"/>
    <property type="match status" value="1"/>
</dbReference>
<dbReference type="Gene3D" id="3.40.50.150">
    <property type="entry name" value="Vaccinia Virus protein VP39"/>
    <property type="match status" value="1"/>
</dbReference>
<name>A0ABM1AZW1_LIMPO</name>
<keyword evidence="7" id="KW-0479">Metal-binding</keyword>
<comment type="similarity">
    <text evidence="2">Belongs to the methyltransferase superfamily. HEN1 family.</text>
</comment>
<reference evidence="14" key="1">
    <citation type="submission" date="2025-08" db="UniProtKB">
        <authorList>
            <consortium name="RefSeq"/>
        </authorList>
    </citation>
    <scope>IDENTIFICATION</scope>
    <source>
        <tissue evidence="14">Muscle</tissue>
    </source>
</reference>
<evidence type="ECO:0000256" key="11">
    <source>
        <dbReference type="ARBA" id="ARBA00035025"/>
    </source>
</evidence>
<keyword evidence="9" id="KW-0694">RNA-binding</keyword>
<dbReference type="PANTHER" id="PTHR21404">
    <property type="entry name" value="HEN1"/>
    <property type="match status" value="1"/>
</dbReference>
<dbReference type="Pfam" id="PF13489">
    <property type="entry name" value="Methyltransf_23"/>
    <property type="match status" value="1"/>
</dbReference>
<evidence type="ECO:0000256" key="6">
    <source>
        <dbReference type="ARBA" id="ARBA00022691"/>
    </source>
</evidence>
<evidence type="ECO:0000313" key="14">
    <source>
        <dbReference type="RefSeq" id="XP_013771931.1"/>
    </source>
</evidence>
<evidence type="ECO:0000256" key="4">
    <source>
        <dbReference type="ARBA" id="ARBA00022603"/>
    </source>
</evidence>
<keyword evidence="5" id="KW-0808">Transferase</keyword>
<keyword evidence="6" id="KW-0949">S-adenosyl-L-methionine</keyword>
<evidence type="ECO:0000313" key="13">
    <source>
        <dbReference type="Proteomes" id="UP000694941"/>
    </source>
</evidence>
<evidence type="ECO:0000256" key="1">
    <source>
        <dbReference type="ARBA" id="ARBA00001946"/>
    </source>
</evidence>
<dbReference type="GeneID" id="106457090"/>
<dbReference type="SUPFAM" id="SSF53335">
    <property type="entry name" value="S-adenosyl-L-methionine-dependent methyltransferases"/>
    <property type="match status" value="1"/>
</dbReference>
<proteinExistence type="inferred from homology"/>
<comment type="catalytic activity">
    <reaction evidence="12">
        <text>small RNA 3'-end nucleotide + S-adenosyl-L-methionine = small RNA 3'-end 2'-O-methylnucleotide + S-adenosyl-L-homocysteine + H(+)</text>
        <dbReference type="Rhea" id="RHEA:37887"/>
        <dbReference type="Rhea" id="RHEA-COMP:10415"/>
        <dbReference type="Rhea" id="RHEA-COMP:10416"/>
        <dbReference type="ChEBI" id="CHEBI:15378"/>
        <dbReference type="ChEBI" id="CHEBI:57856"/>
        <dbReference type="ChEBI" id="CHEBI:59789"/>
        <dbReference type="ChEBI" id="CHEBI:74896"/>
        <dbReference type="ChEBI" id="CHEBI:74898"/>
        <dbReference type="EC" id="2.1.1.386"/>
    </reaction>
</comment>
<dbReference type="Proteomes" id="UP000694941">
    <property type="component" value="Unplaced"/>
</dbReference>
<accession>A0ABM1AZW1</accession>
<dbReference type="InterPro" id="IPR026610">
    <property type="entry name" value="Hen1"/>
</dbReference>
<evidence type="ECO:0000256" key="12">
    <source>
        <dbReference type="ARBA" id="ARBA00048418"/>
    </source>
</evidence>
<keyword evidence="8" id="KW-0460">Magnesium</keyword>
<keyword evidence="10" id="KW-0943">RNA-mediated gene silencing</keyword>
<evidence type="ECO:0000256" key="9">
    <source>
        <dbReference type="ARBA" id="ARBA00022884"/>
    </source>
</evidence>
<evidence type="ECO:0000256" key="5">
    <source>
        <dbReference type="ARBA" id="ARBA00022679"/>
    </source>
</evidence>
<evidence type="ECO:0000256" key="8">
    <source>
        <dbReference type="ARBA" id="ARBA00022842"/>
    </source>
</evidence>
<dbReference type="InterPro" id="IPR029063">
    <property type="entry name" value="SAM-dependent_MTases_sf"/>
</dbReference>
<keyword evidence="4" id="KW-0489">Methyltransferase</keyword>
<evidence type="ECO:0000256" key="2">
    <source>
        <dbReference type="ARBA" id="ARBA00009026"/>
    </source>
</evidence>
<evidence type="ECO:0000256" key="7">
    <source>
        <dbReference type="ARBA" id="ARBA00022723"/>
    </source>
</evidence>
<comment type="cofactor">
    <cofactor evidence="1">
        <name>Mg(2+)</name>
        <dbReference type="ChEBI" id="CHEBI:18420"/>
    </cofactor>
</comment>
<evidence type="ECO:0000256" key="10">
    <source>
        <dbReference type="ARBA" id="ARBA00023158"/>
    </source>
</evidence>
<organism evidence="13 14">
    <name type="scientific">Limulus polyphemus</name>
    <name type="common">Atlantic horseshoe crab</name>
    <dbReference type="NCBI Taxonomy" id="6850"/>
    <lineage>
        <taxon>Eukaryota</taxon>
        <taxon>Metazoa</taxon>
        <taxon>Ecdysozoa</taxon>
        <taxon>Arthropoda</taxon>
        <taxon>Chelicerata</taxon>
        <taxon>Merostomata</taxon>
        <taxon>Xiphosura</taxon>
        <taxon>Limulidae</taxon>
        <taxon>Limulus</taxon>
    </lineage>
</organism>
<evidence type="ECO:0000256" key="3">
    <source>
        <dbReference type="ARBA" id="ARBA00021330"/>
    </source>
</evidence>
<keyword evidence="13" id="KW-1185">Reference proteome</keyword>
<sequence length="277" mass="32316">MVFEVVSCIKCSEMAGLPLIRRSETETERHGMQFDPPVYIQRYRTVRDILEKEKIVKVIDFGCAEGKFLRYIKKIETLEEIAAVDSQYSCLMDTRQIAAPIAWDFLFKRKRPLCIKLYEGSISDCDIRVAGFDAVTCIELLEHLSDPELDRVPYTVFGYIQPRVAIFTTPNKDFNCLFPELKGFRHWDHKFEWDRIEFRTWCLNVIKQFSNYTVDIFGIGEPPSESASLGCCSQLAVFRQILVNNHINWNDLKPDKETPYILITEYIYPHEESLTEA</sequence>
<dbReference type="EC" id="2.1.1.386" evidence="11"/>
<gene>
    <name evidence="14" type="primary">LOC106457090</name>
</gene>
<protein>
    <recommendedName>
        <fullName evidence="3">Small RNA 2'-O-methyltransferase</fullName>
        <ecNumber evidence="11">2.1.1.386</ecNumber>
    </recommendedName>
</protein>